<dbReference type="EMBL" id="HBEA01010108">
    <property type="protein sequence ID" value="CAD8258250.1"/>
    <property type="molecule type" value="Transcribed_RNA"/>
</dbReference>
<comment type="subcellular location">
    <subcellularLocation>
        <location evidence="1">Endoplasmic reticulum membrane</location>
        <topology evidence="1">Multi-pass membrane protein</topology>
    </subcellularLocation>
</comment>
<feature type="transmembrane region" description="Helical" evidence="11">
    <location>
        <begin position="144"/>
        <end position="163"/>
    </location>
</feature>
<accession>A0A7R9U936</accession>
<feature type="transmembrane region" description="Helical" evidence="11">
    <location>
        <begin position="202"/>
        <end position="221"/>
    </location>
</feature>
<keyword evidence="7" id="KW-0653">Protein transport</keyword>
<keyword evidence="3" id="KW-0813">Transport</keyword>
<feature type="transmembrane region" description="Helical" evidence="11">
    <location>
        <begin position="12"/>
        <end position="31"/>
    </location>
</feature>
<organism evidence="12">
    <name type="scientific">Pinguiococcus pyrenoidosus</name>
    <dbReference type="NCBI Taxonomy" id="172671"/>
    <lineage>
        <taxon>Eukaryota</taxon>
        <taxon>Sar</taxon>
        <taxon>Stramenopiles</taxon>
        <taxon>Ochrophyta</taxon>
        <taxon>Pinguiophyceae</taxon>
        <taxon>Pinguiochrysidales</taxon>
        <taxon>Pinguiochrysidaceae</taxon>
        <taxon>Pinguiococcus</taxon>
    </lineage>
</organism>
<evidence type="ECO:0000256" key="11">
    <source>
        <dbReference type="SAM" id="Phobius"/>
    </source>
</evidence>
<dbReference type="AlphaFoldDB" id="A0A7R9U936"/>
<feature type="transmembrane region" description="Helical" evidence="11">
    <location>
        <begin position="72"/>
        <end position="89"/>
    </location>
</feature>
<evidence type="ECO:0000256" key="4">
    <source>
        <dbReference type="ARBA" id="ARBA00022692"/>
    </source>
</evidence>
<feature type="transmembrane region" description="Helical" evidence="11">
    <location>
        <begin position="241"/>
        <end position="265"/>
    </location>
</feature>
<evidence type="ECO:0000256" key="5">
    <source>
        <dbReference type="ARBA" id="ARBA00022824"/>
    </source>
</evidence>
<feature type="transmembrane region" description="Helical" evidence="11">
    <location>
        <begin position="37"/>
        <end position="60"/>
    </location>
</feature>
<feature type="transmembrane region" description="Helical" evidence="11">
    <location>
        <begin position="101"/>
        <end position="123"/>
    </location>
</feature>
<keyword evidence="8 11" id="KW-1133">Transmembrane helix</keyword>
<keyword evidence="9 11" id="KW-0472">Membrane</keyword>
<dbReference type="Pfam" id="PF00810">
    <property type="entry name" value="ER_lumen_recept"/>
    <property type="match status" value="1"/>
</dbReference>
<name>A0A7R9U936_9STRA</name>
<keyword evidence="5" id="KW-0256">Endoplasmic reticulum</keyword>
<dbReference type="GO" id="GO:0005789">
    <property type="term" value="C:endoplasmic reticulum membrane"/>
    <property type="evidence" value="ECO:0007669"/>
    <property type="project" value="UniProtKB-SubCell"/>
</dbReference>
<dbReference type="GO" id="GO:0015031">
    <property type="term" value="P:protein transport"/>
    <property type="evidence" value="ECO:0007669"/>
    <property type="project" value="UniProtKB-KW"/>
</dbReference>
<evidence type="ECO:0000256" key="6">
    <source>
        <dbReference type="ARBA" id="ARBA00022892"/>
    </source>
</evidence>
<dbReference type="GO" id="GO:0016192">
    <property type="term" value="P:vesicle-mediated transport"/>
    <property type="evidence" value="ECO:0007669"/>
    <property type="project" value="UniProtKB-KW"/>
</dbReference>
<evidence type="ECO:0000256" key="7">
    <source>
        <dbReference type="ARBA" id="ARBA00022927"/>
    </source>
</evidence>
<evidence type="ECO:0000256" key="9">
    <source>
        <dbReference type="ARBA" id="ARBA00023136"/>
    </source>
</evidence>
<dbReference type="InterPro" id="IPR000133">
    <property type="entry name" value="ER_ret_rcpt"/>
</dbReference>
<proteinExistence type="inferred from homology"/>
<dbReference type="GO" id="GO:0046923">
    <property type="term" value="F:ER retention sequence binding"/>
    <property type="evidence" value="ECO:0007669"/>
    <property type="project" value="InterPro"/>
</dbReference>
<evidence type="ECO:0000256" key="2">
    <source>
        <dbReference type="ARBA" id="ARBA00010120"/>
    </source>
</evidence>
<keyword evidence="6" id="KW-0931">ER-Golgi transport</keyword>
<evidence type="ECO:0000256" key="1">
    <source>
        <dbReference type="ARBA" id="ARBA00004477"/>
    </source>
</evidence>
<evidence type="ECO:0008006" key="13">
    <source>
        <dbReference type="Google" id="ProtNLM"/>
    </source>
</evidence>
<gene>
    <name evidence="12" type="ORF">PPYR1160_LOCUS7751</name>
</gene>
<reference evidence="12" key="1">
    <citation type="submission" date="2021-01" db="EMBL/GenBank/DDBJ databases">
        <authorList>
            <person name="Corre E."/>
            <person name="Pelletier E."/>
            <person name="Niang G."/>
            <person name="Scheremetjew M."/>
            <person name="Finn R."/>
            <person name="Kale V."/>
            <person name="Holt S."/>
            <person name="Cochrane G."/>
            <person name="Meng A."/>
            <person name="Brown T."/>
            <person name="Cohen L."/>
        </authorList>
    </citation>
    <scope>NUCLEOTIDE SEQUENCE</scope>
    <source>
        <strain evidence="12">CCMP2078</strain>
    </source>
</reference>
<protein>
    <recommendedName>
        <fullName evidence="13">ER lumen protein-retaining receptor</fullName>
    </recommendedName>
</protein>
<evidence type="ECO:0000256" key="10">
    <source>
        <dbReference type="ARBA" id="ARBA00023170"/>
    </source>
</evidence>
<dbReference type="PANTHER" id="PTHR10585">
    <property type="entry name" value="ER LUMEN PROTEIN RETAINING RECEPTOR"/>
    <property type="match status" value="1"/>
</dbReference>
<evidence type="ECO:0000256" key="3">
    <source>
        <dbReference type="ARBA" id="ARBA00022448"/>
    </source>
</evidence>
<dbReference type="GO" id="GO:0006621">
    <property type="term" value="P:protein retention in ER lumen"/>
    <property type="evidence" value="ECO:0007669"/>
    <property type="project" value="InterPro"/>
</dbReference>
<keyword evidence="10" id="KW-0675">Receptor</keyword>
<keyword evidence="4 11" id="KW-0812">Transmembrane</keyword>
<feature type="transmembrane region" description="Helical" evidence="11">
    <location>
        <begin position="169"/>
        <end position="190"/>
    </location>
</feature>
<comment type="similarity">
    <text evidence="2">Belongs to the ERD2 family.</text>
</comment>
<sequence>MDKDGILGAHKLNIAIWGGFLIFSFLVYMLVSNGDFSFLLTYGALMRTFSFFLLIVRMVMSKSCRGISVKSLEAYAVVFVFRLLSIVRHEGYLPWDKSGDWFYHVVEISSMGLVSLSLYLTLVRFRNTYDAQTDTFGNLHVPDHLGVVWLLGPPLVLALLLHPNLNSEFFSDVCWTFAMYLESIAIFPQLYQFQRQAAQKNFEVEILHAHFVSALGLARIIEMIFWSSSFRELSHSSNSTWVGIFVLVAQIVHILIMLDFFYYYFNALKSGTPMRLPQHTAGAGMV</sequence>
<evidence type="ECO:0000256" key="8">
    <source>
        <dbReference type="ARBA" id="ARBA00022989"/>
    </source>
</evidence>
<evidence type="ECO:0000313" key="12">
    <source>
        <dbReference type="EMBL" id="CAD8258250.1"/>
    </source>
</evidence>